<dbReference type="AlphaFoldDB" id="I4B7D4"/>
<protein>
    <recommendedName>
        <fullName evidence="4">Large ribosomal subunit protein uL23</fullName>
    </recommendedName>
</protein>
<dbReference type="KEGG" id="tpx:Turpa_2551"/>
<dbReference type="PATRIC" id="fig|869212.3.peg.2568"/>
<dbReference type="HAMAP" id="MF_01369_B">
    <property type="entry name" value="Ribosomal_uL23_B"/>
    <property type="match status" value="1"/>
</dbReference>
<dbReference type="GO" id="GO:1990904">
    <property type="term" value="C:ribonucleoprotein complex"/>
    <property type="evidence" value="ECO:0007669"/>
    <property type="project" value="UniProtKB-KW"/>
</dbReference>
<dbReference type="Pfam" id="PF00276">
    <property type="entry name" value="Ribosomal_L23"/>
    <property type="match status" value="1"/>
</dbReference>
<comment type="similarity">
    <text evidence="1 4">Belongs to the universal ribosomal protein uL23 family.</text>
</comment>
<dbReference type="STRING" id="869212.Turpa_2551"/>
<dbReference type="RefSeq" id="WP_014803696.1">
    <property type="nucleotide sequence ID" value="NC_018020.1"/>
</dbReference>
<dbReference type="Proteomes" id="UP000006048">
    <property type="component" value="Chromosome"/>
</dbReference>
<evidence type="ECO:0000256" key="3">
    <source>
        <dbReference type="ARBA" id="ARBA00023274"/>
    </source>
</evidence>
<dbReference type="EMBL" id="CP002959">
    <property type="protein sequence ID" value="AFM13191.1"/>
    <property type="molecule type" value="Genomic_DNA"/>
</dbReference>
<comment type="function">
    <text evidence="4">One of the early assembly proteins it binds 23S rRNA. One of the proteins that surrounds the polypeptide exit tunnel on the outside of the ribosome. Forms the main docking site for trigger factor binding to the ribosome.</text>
</comment>
<dbReference type="OrthoDB" id="9793353at2"/>
<keyword evidence="2 4" id="KW-0689">Ribosomal protein</keyword>
<comment type="subunit">
    <text evidence="4">Part of the 50S ribosomal subunit. Contacts protein L29, and trigger factor when it is bound to the ribosome.</text>
</comment>
<keyword evidence="3 4" id="KW-0687">Ribonucleoprotein</keyword>
<evidence type="ECO:0000256" key="1">
    <source>
        <dbReference type="ARBA" id="ARBA00006700"/>
    </source>
</evidence>
<evidence type="ECO:0000313" key="6">
    <source>
        <dbReference type="Proteomes" id="UP000006048"/>
    </source>
</evidence>
<sequence>MNLYDVIKKPLVSEKAEALRAQNCYVFEIDLNANKTLVKQAIRKIFGVTPIKVNTLVSRADGKANRYNVGYSGRRKKAYVYLGKNDKIALFEGV</sequence>
<dbReference type="Gene3D" id="3.30.70.330">
    <property type="match status" value="1"/>
</dbReference>
<evidence type="ECO:0000313" key="5">
    <source>
        <dbReference type="EMBL" id="AFM13191.1"/>
    </source>
</evidence>
<dbReference type="HOGENOM" id="CLU_037562_3_1_12"/>
<gene>
    <name evidence="4" type="primary">rplW</name>
    <name evidence="5" type="ordered locus">Turpa_2551</name>
</gene>
<dbReference type="InterPro" id="IPR012678">
    <property type="entry name" value="Ribosomal_uL23/eL15/eS24_sf"/>
</dbReference>
<name>I4B7D4_TURPD</name>
<accession>I4B7D4</accession>
<keyword evidence="4" id="KW-0694">RNA-binding</keyword>
<dbReference type="GO" id="GO:0005840">
    <property type="term" value="C:ribosome"/>
    <property type="evidence" value="ECO:0007669"/>
    <property type="project" value="UniProtKB-KW"/>
</dbReference>
<dbReference type="InterPro" id="IPR013025">
    <property type="entry name" value="Ribosomal_uL23-like"/>
</dbReference>
<dbReference type="GO" id="GO:0006412">
    <property type="term" value="P:translation"/>
    <property type="evidence" value="ECO:0007669"/>
    <property type="project" value="UniProtKB-UniRule"/>
</dbReference>
<proteinExistence type="inferred from homology"/>
<dbReference type="GO" id="GO:0019843">
    <property type="term" value="F:rRNA binding"/>
    <property type="evidence" value="ECO:0007669"/>
    <property type="project" value="UniProtKB-UniRule"/>
</dbReference>
<keyword evidence="4" id="KW-0699">rRNA-binding</keyword>
<dbReference type="NCBIfam" id="NF004363">
    <property type="entry name" value="PRK05738.2-4"/>
    <property type="match status" value="1"/>
</dbReference>
<dbReference type="PANTHER" id="PTHR11620">
    <property type="entry name" value="60S RIBOSOMAL PROTEIN L23A"/>
    <property type="match status" value="1"/>
</dbReference>
<evidence type="ECO:0000256" key="2">
    <source>
        <dbReference type="ARBA" id="ARBA00022980"/>
    </source>
</evidence>
<dbReference type="SUPFAM" id="SSF54189">
    <property type="entry name" value="Ribosomal proteins S24e, L23 and L15e"/>
    <property type="match status" value="1"/>
</dbReference>
<organism evidence="5 6">
    <name type="scientific">Turneriella parva (strain ATCC BAA-1111 / DSM 21527 / NCTC 11395 / H)</name>
    <name type="common">Leptospira parva</name>
    <dbReference type="NCBI Taxonomy" id="869212"/>
    <lineage>
        <taxon>Bacteria</taxon>
        <taxon>Pseudomonadati</taxon>
        <taxon>Spirochaetota</taxon>
        <taxon>Spirochaetia</taxon>
        <taxon>Leptospirales</taxon>
        <taxon>Leptospiraceae</taxon>
        <taxon>Turneriella</taxon>
    </lineage>
</organism>
<dbReference type="InterPro" id="IPR012677">
    <property type="entry name" value="Nucleotide-bd_a/b_plait_sf"/>
</dbReference>
<evidence type="ECO:0000256" key="4">
    <source>
        <dbReference type="HAMAP-Rule" id="MF_01369"/>
    </source>
</evidence>
<reference evidence="5 6" key="1">
    <citation type="submission" date="2012-06" db="EMBL/GenBank/DDBJ databases">
        <title>The complete chromosome of genome of Turneriella parva DSM 21527.</title>
        <authorList>
            <consortium name="US DOE Joint Genome Institute (JGI-PGF)"/>
            <person name="Lucas S."/>
            <person name="Han J."/>
            <person name="Lapidus A."/>
            <person name="Bruce D."/>
            <person name="Goodwin L."/>
            <person name="Pitluck S."/>
            <person name="Peters L."/>
            <person name="Kyrpides N."/>
            <person name="Mavromatis K."/>
            <person name="Ivanova N."/>
            <person name="Mikhailova N."/>
            <person name="Chertkov O."/>
            <person name="Detter J.C."/>
            <person name="Tapia R."/>
            <person name="Han C."/>
            <person name="Land M."/>
            <person name="Hauser L."/>
            <person name="Markowitz V."/>
            <person name="Cheng J.-F."/>
            <person name="Hugenholtz P."/>
            <person name="Woyke T."/>
            <person name="Wu D."/>
            <person name="Gronow S."/>
            <person name="Wellnitz S."/>
            <person name="Brambilla E."/>
            <person name="Klenk H.-P."/>
            <person name="Eisen J.A."/>
        </authorList>
    </citation>
    <scope>NUCLEOTIDE SEQUENCE [LARGE SCALE GENOMIC DNA]</scope>
    <source>
        <strain evidence="6">ATCC BAA-1111 / DSM 21527 / NCTC 11395 / H</strain>
    </source>
</reference>
<dbReference type="GO" id="GO:0003735">
    <property type="term" value="F:structural constituent of ribosome"/>
    <property type="evidence" value="ECO:0007669"/>
    <property type="project" value="InterPro"/>
</dbReference>
<keyword evidence="6" id="KW-1185">Reference proteome</keyword>